<dbReference type="Pfam" id="PF02559">
    <property type="entry name" value="CarD_TRCF_RID"/>
    <property type="match status" value="1"/>
</dbReference>
<keyword evidence="4 9" id="KW-0378">Hydrolase</keyword>
<dbReference type="PROSITE" id="PS51192">
    <property type="entry name" value="HELICASE_ATP_BIND_1"/>
    <property type="match status" value="1"/>
</dbReference>
<evidence type="ECO:0000259" key="11">
    <source>
        <dbReference type="PROSITE" id="PS51194"/>
    </source>
</evidence>
<dbReference type="InterPro" id="IPR001650">
    <property type="entry name" value="Helicase_C-like"/>
</dbReference>
<dbReference type="PROSITE" id="PS51194">
    <property type="entry name" value="HELICASE_CTER"/>
    <property type="match status" value="1"/>
</dbReference>
<evidence type="ECO:0000256" key="9">
    <source>
        <dbReference type="HAMAP-Rule" id="MF_00969"/>
    </source>
</evidence>
<keyword evidence="7 9" id="KW-0238">DNA-binding</keyword>
<dbReference type="SMART" id="SM00487">
    <property type="entry name" value="DEXDc"/>
    <property type="match status" value="1"/>
</dbReference>
<dbReference type="GO" id="GO:0006355">
    <property type="term" value="P:regulation of DNA-templated transcription"/>
    <property type="evidence" value="ECO:0007669"/>
    <property type="project" value="UniProtKB-UniRule"/>
</dbReference>
<comment type="similarity">
    <text evidence="9">In the N-terminal section; belongs to the UvrB family.</text>
</comment>
<keyword evidence="2 9" id="KW-0547">Nucleotide-binding</keyword>
<evidence type="ECO:0000256" key="8">
    <source>
        <dbReference type="ARBA" id="ARBA00023204"/>
    </source>
</evidence>
<keyword evidence="1 9" id="KW-0963">Cytoplasm</keyword>
<keyword evidence="5" id="KW-0347">Helicase</keyword>
<dbReference type="NCBIfam" id="TIGR00580">
    <property type="entry name" value="mfd"/>
    <property type="match status" value="1"/>
</dbReference>
<feature type="domain" description="Helicase C-terminal" evidence="11">
    <location>
        <begin position="807"/>
        <end position="957"/>
    </location>
</feature>
<dbReference type="InterPro" id="IPR047112">
    <property type="entry name" value="RecG/Mfd"/>
</dbReference>
<dbReference type="InterPro" id="IPR003711">
    <property type="entry name" value="CarD-like/TRCF_RID"/>
</dbReference>
<dbReference type="AlphaFoldDB" id="A0A7C5AKT2"/>
<dbReference type="CDD" id="cd17991">
    <property type="entry name" value="DEXHc_TRCF"/>
    <property type="match status" value="1"/>
</dbReference>
<dbReference type="Pfam" id="PF17757">
    <property type="entry name" value="UvrB_inter"/>
    <property type="match status" value="1"/>
</dbReference>
<dbReference type="PANTHER" id="PTHR47964">
    <property type="entry name" value="ATP-DEPENDENT DNA HELICASE HOMOLOG RECG, CHLOROPLASTIC"/>
    <property type="match status" value="1"/>
</dbReference>
<dbReference type="SMART" id="SM00490">
    <property type="entry name" value="HELICc"/>
    <property type="match status" value="1"/>
</dbReference>
<dbReference type="SMART" id="SM01058">
    <property type="entry name" value="CarD_TRCF"/>
    <property type="match status" value="1"/>
</dbReference>
<dbReference type="Gene3D" id="3.30.2060.10">
    <property type="entry name" value="Penicillin-binding protein 1b domain"/>
    <property type="match status" value="1"/>
</dbReference>
<dbReference type="GO" id="GO:0000716">
    <property type="term" value="P:transcription-coupled nucleotide-excision repair, DNA damage recognition"/>
    <property type="evidence" value="ECO:0007669"/>
    <property type="project" value="UniProtKB-UniRule"/>
</dbReference>
<dbReference type="SUPFAM" id="SSF141259">
    <property type="entry name" value="CarD-like"/>
    <property type="match status" value="1"/>
</dbReference>
<dbReference type="InterPro" id="IPR027417">
    <property type="entry name" value="P-loop_NTPase"/>
</dbReference>
<dbReference type="InterPro" id="IPR041471">
    <property type="entry name" value="UvrB_inter"/>
</dbReference>
<evidence type="ECO:0000256" key="5">
    <source>
        <dbReference type="ARBA" id="ARBA00022806"/>
    </source>
</evidence>
<dbReference type="SUPFAM" id="SSF52540">
    <property type="entry name" value="P-loop containing nucleoside triphosphate hydrolases"/>
    <property type="match status" value="4"/>
</dbReference>
<dbReference type="PANTHER" id="PTHR47964:SF1">
    <property type="entry name" value="ATP-DEPENDENT DNA HELICASE HOMOLOG RECG, CHLOROPLASTIC"/>
    <property type="match status" value="1"/>
</dbReference>
<dbReference type="Gene3D" id="3.90.1150.50">
    <property type="entry name" value="Transcription-repair-coupling factor, D7 domain"/>
    <property type="match status" value="1"/>
</dbReference>
<evidence type="ECO:0000256" key="3">
    <source>
        <dbReference type="ARBA" id="ARBA00022763"/>
    </source>
</evidence>
<comment type="caution">
    <text evidence="12">The sequence shown here is derived from an EMBL/GenBank/DDBJ whole genome shotgun (WGS) entry which is preliminary data.</text>
</comment>
<dbReference type="GO" id="GO:0016787">
    <property type="term" value="F:hydrolase activity"/>
    <property type="evidence" value="ECO:0007669"/>
    <property type="project" value="UniProtKB-KW"/>
</dbReference>
<evidence type="ECO:0000256" key="4">
    <source>
        <dbReference type="ARBA" id="ARBA00022801"/>
    </source>
</evidence>
<evidence type="ECO:0000259" key="10">
    <source>
        <dbReference type="PROSITE" id="PS51192"/>
    </source>
</evidence>
<dbReference type="GO" id="GO:0003684">
    <property type="term" value="F:damaged DNA binding"/>
    <property type="evidence" value="ECO:0007669"/>
    <property type="project" value="InterPro"/>
</dbReference>
<comment type="similarity">
    <text evidence="9">In the C-terminal section; belongs to the helicase family. RecG subfamily.</text>
</comment>
<dbReference type="SMART" id="SM00982">
    <property type="entry name" value="TRCF"/>
    <property type="match status" value="1"/>
</dbReference>
<name>A0A7C5AKT2_9BACT</name>
<accession>A0A7C5AKT2</accession>
<organism evidence="12">
    <name type="scientific">Desulfobacca acetoxidans</name>
    <dbReference type="NCBI Taxonomy" id="60893"/>
    <lineage>
        <taxon>Bacteria</taxon>
        <taxon>Pseudomonadati</taxon>
        <taxon>Thermodesulfobacteriota</taxon>
        <taxon>Desulfobaccia</taxon>
        <taxon>Desulfobaccales</taxon>
        <taxon>Desulfobaccaceae</taxon>
        <taxon>Desulfobacca</taxon>
    </lineage>
</organism>
<evidence type="ECO:0000256" key="7">
    <source>
        <dbReference type="ARBA" id="ARBA00023125"/>
    </source>
</evidence>
<dbReference type="InterPro" id="IPR036101">
    <property type="entry name" value="CarD-like/TRCF_RID_sf"/>
</dbReference>
<dbReference type="GO" id="GO:0005737">
    <property type="term" value="C:cytoplasm"/>
    <property type="evidence" value="ECO:0007669"/>
    <property type="project" value="UniProtKB-SubCell"/>
</dbReference>
<dbReference type="EMBL" id="DTKJ01000016">
    <property type="protein sequence ID" value="HGZ10995.1"/>
    <property type="molecule type" value="Genomic_DNA"/>
</dbReference>
<dbReference type="Pfam" id="PF00271">
    <property type="entry name" value="Helicase_C"/>
    <property type="match status" value="1"/>
</dbReference>
<protein>
    <recommendedName>
        <fullName evidence="9">Transcription-repair-coupling factor</fullName>
        <shortName evidence="9">TRCF</shortName>
        <ecNumber evidence="9">3.6.4.-</ecNumber>
    </recommendedName>
</protein>
<dbReference type="Gene3D" id="3.40.50.11180">
    <property type="match status" value="1"/>
</dbReference>
<keyword evidence="6 9" id="KW-0067">ATP-binding</keyword>
<dbReference type="HAMAP" id="MF_00969">
    <property type="entry name" value="TRCF"/>
    <property type="match status" value="1"/>
</dbReference>
<gene>
    <name evidence="9 12" type="primary">mfd</name>
    <name evidence="12" type="ORF">ENW48_02100</name>
</gene>
<dbReference type="InterPro" id="IPR037235">
    <property type="entry name" value="TRCF-like_C_D7"/>
</dbReference>
<dbReference type="Pfam" id="PF00270">
    <property type="entry name" value="DEAD"/>
    <property type="match status" value="1"/>
</dbReference>
<dbReference type="EC" id="3.6.4.-" evidence="9"/>
<dbReference type="Gene3D" id="3.40.50.300">
    <property type="entry name" value="P-loop containing nucleotide triphosphate hydrolases"/>
    <property type="match status" value="2"/>
</dbReference>
<dbReference type="InterPro" id="IPR004576">
    <property type="entry name" value="Mfd"/>
</dbReference>
<evidence type="ECO:0000313" key="12">
    <source>
        <dbReference type="EMBL" id="HGZ10995.1"/>
    </source>
</evidence>
<evidence type="ECO:0000256" key="2">
    <source>
        <dbReference type="ARBA" id="ARBA00022741"/>
    </source>
</evidence>
<keyword evidence="8 9" id="KW-0234">DNA repair</keyword>
<reference evidence="12" key="1">
    <citation type="journal article" date="2020" name="mSystems">
        <title>Genome- and Community-Level Interaction Insights into Carbon Utilization and Element Cycling Functions of Hydrothermarchaeota in Hydrothermal Sediment.</title>
        <authorList>
            <person name="Zhou Z."/>
            <person name="Liu Y."/>
            <person name="Xu W."/>
            <person name="Pan J."/>
            <person name="Luo Z.H."/>
            <person name="Li M."/>
        </authorList>
    </citation>
    <scope>NUCLEOTIDE SEQUENCE [LARGE SCALE GENOMIC DNA]</scope>
    <source>
        <strain evidence="12">SpSt-853</strain>
    </source>
</reference>
<dbReference type="Gene3D" id="2.40.10.170">
    <property type="match status" value="1"/>
</dbReference>
<comment type="subcellular location">
    <subcellularLocation>
        <location evidence="9">Cytoplasm</location>
    </subcellularLocation>
</comment>
<comment type="function">
    <text evidence="9">Couples transcription and DNA repair by recognizing RNA polymerase (RNAP) stalled at DNA lesions. Mediates ATP-dependent release of RNAP and its truncated transcript from the DNA, and recruitment of nucleotide excision repair machinery to the damaged site.</text>
</comment>
<dbReference type="InterPro" id="IPR005118">
    <property type="entry name" value="TRCF_C"/>
</dbReference>
<dbReference type="GO" id="GO:0005524">
    <property type="term" value="F:ATP binding"/>
    <property type="evidence" value="ECO:0007669"/>
    <property type="project" value="UniProtKB-UniRule"/>
</dbReference>
<evidence type="ECO:0000256" key="6">
    <source>
        <dbReference type="ARBA" id="ARBA00022840"/>
    </source>
</evidence>
<dbReference type="SUPFAM" id="SSF143517">
    <property type="entry name" value="TRCF domain-like"/>
    <property type="match status" value="1"/>
</dbReference>
<feature type="domain" description="Helicase ATP-binding" evidence="10">
    <location>
        <begin position="621"/>
        <end position="782"/>
    </location>
</feature>
<sequence>MEEMLQKGARWQEAAAVLEEGGREVHFYGLNPSSAAYVLSQLARSLRRPLILVTPDGDTAANFLKDLEFFGSGADLTSGGWSRLREFPAHDLVAFQSLERDAEVSAARLAAAYLVLKTREIFILVAPAAALRQKLPPQDRLAEACQYLVAGEDINRQAFLNKLQMGGYERRPLVEERGEFSVRGGIIDLFPPLYEQPVRLEFWGDTLESLRFFDPSSQRSQKSLEELVILPVSEVYLDEAARKRALMGRRRRQDPHFWQKIQEGLHFPGIERHLAEFYPETQTLWDYLPPETLVVEWDPLNLDQALKNLEQETAKEPSGWLDDRPWSTSRGALATVFCHLLPLGEVAARRSFFFQVRKNDGLAQELSREGGEDHRLIPPLTRRLLAWQDLGLHVVLVCRNRHRAERLRELLQGEGLTAELNFSPEWEAPRRVEVTVGEISGGFRFLAGGLIILTEDEALGYRPEGRRRRDIRPPQHLTSLEDLQPGDFVVHVDHGIGIYRGLVKLEAAGAVNDFLELEYQGGDRLFLPVDRLHLVQKYLGVEGVSPKVDKLGGKSWERTKGRVKKAVEKIARELVELYAARRVLPGQAFSPPDSVYREFEASFPYEETRDQLQAIQDVLDDLREPKPMDRLICGDVGYGKTEVALRAAFKVAMDGFQVAFLVPTTILAEQHFETFRKRLAPYPLEVQVLSRFKPPAVQKRIISGLAQGKVDIVIGTHRLLSRDVVFRNLGLVIIDEEQRFGVRQKEKLKEWRRTVDVLTLTATPIPRTLQLSLTGLRELSLINTPPENRRAVRTYICRPEKAVLQAAIRRELARGGQVFFVHNRIQNLDTWRRYVQSLVPEARVAMAHGQMPERELEGVMLRFWRGEVDVLVCTAIIEAGLDIPAANTLIVNRAHTMGLAQLYQLRGRVGRGNVQAYAYLLVPEESVLSREAQKRLKALMEFTELGSGFKIALHDLQIRGAGNLLGQAQSGHLAEVGCELYLQLLEEAIREFKGEAPEEVVPDPEIRIPLKAYLPEDYVPDIQQRLALYRRLSGRLTPAMVEELAAELQDRFGPLPPEGQELLQVVRTKERLRQLGIKRLEVRNGYAILEFAQPERLDLPKLLALLQKRPEKYRLSPDQTLRLSLPEEGAPWARLEICLKEVETFVKGEKEG</sequence>
<dbReference type="GO" id="GO:0003678">
    <property type="term" value="F:DNA helicase activity"/>
    <property type="evidence" value="ECO:0007669"/>
    <property type="project" value="TreeGrafter"/>
</dbReference>
<evidence type="ECO:0000256" key="1">
    <source>
        <dbReference type="ARBA" id="ARBA00022490"/>
    </source>
</evidence>
<dbReference type="Pfam" id="PF03461">
    <property type="entry name" value="TRCF"/>
    <property type="match status" value="1"/>
</dbReference>
<dbReference type="InterPro" id="IPR014001">
    <property type="entry name" value="Helicase_ATP-bd"/>
</dbReference>
<dbReference type="InterPro" id="IPR011545">
    <property type="entry name" value="DEAD/DEAH_box_helicase_dom"/>
</dbReference>
<keyword evidence="3 9" id="KW-0227">DNA damage</keyword>
<proteinExistence type="inferred from homology"/>